<sequence>MSELRKVPKLSLKEYQNPETQAEFAHQLYSGLSEYGFVVISDHGIGQEVFNQAYELSQKLFDLPLEAKSQYETGSGQRGYISFGKESAAGNPYPDLKEYWHVGPELAEDSDYKTEYPDNVWPKEVEQFQPFFTKLYSDLNSVAETLFLALAEAMDLDRNFFTQMISEGNSIQRLIHYPALTGLEVGNSIRAAAHADINLMTLLIGATDSGLELLDRDGNWLPVENQEGDLVIDTGDMMARLTNNQLPATIHRVVNPKDGSKPRYSIPFFVHPRNSVTLECIEQFKSNGSNDAPITAGEFLDQRLRENGF</sequence>
<dbReference type="EMBL" id="BAABWN010000012">
    <property type="protein sequence ID" value="GAA6169531.1"/>
    <property type="molecule type" value="Genomic_DNA"/>
</dbReference>
<dbReference type="InterPro" id="IPR050231">
    <property type="entry name" value="Iron_ascorbate_oxido_reductase"/>
</dbReference>
<keyword evidence="6" id="KW-0266">Ethylene biosynthesis</keyword>
<comment type="cofactor">
    <cofactor evidence="1">
        <name>Fe(2+)</name>
        <dbReference type="ChEBI" id="CHEBI:29033"/>
    </cofactor>
</comment>
<dbReference type="RefSeq" id="WP_353304033.1">
    <property type="nucleotide sequence ID" value="NZ_BAABWN010000012.1"/>
</dbReference>
<dbReference type="PROSITE" id="PS51471">
    <property type="entry name" value="FE2OG_OXY"/>
    <property type="match status" value="1"/>
</dbReference>
<keyword evidence="11" id="KW-0560">Oxidoreductase</keyword>
<keyword evidence="11" id="KW-0479">Metal-binding</keyword>
<accession>A0ABQ0AD16</accession>
<keyword evidence="11" id="KW-0408">Iron</keyword>
<keyword evidence="14" id="KW-1185">Reference proteome</keyword>
<dbReference type="Pfam" id="PF03171">
    <property type="entry name" value="2OG-FeII_Oxy"/>
    <property type="match status" value="1"/>
</dbReference>
<dbReference type="PANTHER" id="PTHR47990">
    <property type="entry name" value="2-OXOGLUTARATE (2OG) AND FE(II)-DEPENDENT OXYGENASE SUPERFAMILY PROTEIN-RELATED"/>
    <property type="match status" value="1"/>
</dbReference>
<evidence type="ECO:0000256" key="9">
    <source>
        <dbReference type="ARBA" id="ARBA00047725"/>
    </source>
</evidence>
<dbReference type="InterPro" id="IPR005123">
    <property type="entry name" value="Oxoglu/Fe-dep_dioxygenase_dom"/>
</dbReference>
<dbReference type="InterPro" id="IPR026992">
    <property type="entry name" value="DIOX_N"/>
</dbReference>
<evidence type="ECO:0000313" key="13">
    <source>
        <dbReference type="EMBL" id="GAA6169531.1"/>
    </source>
</evidence>
<comment type="caution">
    <text evidence="13">The sequence shown here is derived from an EMBL/GenBank/DDBJ whole genome shotgun (WGS) entry which is preliminary data.</text>
</comment>
<dbReference type="SUPFAM" id="SSF51197">
    <property type="entry name" value="Clavaminate synthase-like"/>
    <property type="match status" value="1"/>
</dbReference>
<evidence type="ECO:0000259" key="12">
    <source>
        <dbReference type="PROSITE" id="PS51471"/>
    </source>
</evidence>
<feature type="domain" description="Fe2OG dioxygenase" evidence="12">
    <location>
        <begin position="167"/>
        <end position="272"/>
    </location>
</feature>
<dbReference type="Gene3D" id="2.60.120.330">
    <property type="entry name" value="B-lactam Antibiotic, Isopenicillin N Synthase, Chain"/>
    <property type="match status" value="1"/>
</dbReference>
<evidence type="ECO:0000313" key="14">
    <source>
        <dbReference type="Proteomes" id="UP001465153"/>
    </source>
</evidence>
<dbReference type="EC" id="1.13.12.19" evidence="4"/>
<dbReference type="InterPro" id="IPR027443">
    <property type="entry name" value="IPNS-like_sf"/>
</dbReference>
<comment type="pathway">
    <text evidence="2">Alkene biosynthesis; ethylene biosynthesis via 2-oxoglutarate.</text>
</comment>
<dbReference type="Pfam" id="PF14226">
    <property type="entry name" value="DIOX_N"/>
    <property type="match status" value="1"/>
</dbReference>
<comment type="similarity">
    <text evidence="11">Belongs to the iron/ascorbate-dependent oxidoreductase family.</text>
</comment>
<name>A0ABQ0AD16_9GAMM</name>
<proteinExistence type="inferred from homology"/>
<protein>
    <recommendedName>
        <fullName evidence="5">2-oxoglutarate-dependent ethylene/succinate-forming enzyme</fullName>
        <ecNumber evidence="4">1.13.12.19</ecNumber>
        <ecNumber evidence="3">1.14.20.7</ecNumber>
    </recommendedName>
    <alternativeName>
        <fullName evidence="7">2-oxoglutarate dioxygenase (ethylene-forming)</fullName>
    </alternativeName>
    <alternativeName>
        <fullName evidence="8">2-oxoglutarate/L-arginine monooxygenase/decarboxylase (succinate-forming)</fullName>
    </alternativeName>
</protein>
<comment type="catalytic activity">
    <reaction evidence="9">
        <text>2-oxoglutarate + O2 + 2 H(+) = ethene + 3 CO2 + H2O</text>
        <dbReference type="Rhea" id="RHEA:31523"/>
        <dbReference type="ChEBI" id="CHEBI:15377"/>
        <dbReference type="ChEBI" id="CHEBI:15378"/>
        <dbReference type="ChEBI" id="CHEBI:15379"/>
        <dbReference type="ChEBI" id="CHEBI:16526"/>
        <dbReference type="ChEBI" id="CHEBI:16810"/>
        <dbReference type="ChEBI" id="CHEBI:18153"/>
        <dbReference type="EC" id="1.13.12.19"/>
    </reaction>
</comment>
<evidence type="ECO:0000256" key="3">
    <source>
        <dbReference type="ARBA" id="ARBA00012293"/>
    </source>
</evidence>
<gene>
    <name evidence="13" type="ORF">NBRC116591_33420</name>
</gene>
<evidence type="ECO:0000256" key="11">
    <source>
        <dbReference type="RuleBase" id="RU003682"/>
    </source>
</evidence>
<organism evidence="13 14">
    <name type="scientific">Sessilibacter corallicola</name>
    <dbReference type="NCBI Taxonomy" id="2904075"/>
    <lineage>
        <taxon>Bacteria</taxon>
        <taxon>Pseudomonadati</taxon>
        <taxon>Pseudomonadota</taxon>
        <taxon>Gammaproteobacteria</taxon>
        <taxon>Cellvibrionales</taxon>
        <taxon>Cellvibrionaceae</taxon>
        <taxon>Sessilibacter</taxon>
    </lineage>
</organism>
<evidence type="ECO:0000256" key="10">
    <source>
        <dbReference type="ARBA" id="ARBA00049359"/>
    </source>
</evidence>
<dbReference type="PRINTS" id="PR00682">
    <property type="entry name" value="IPNSYNTHASE"/>
</dbReference>
<evidence type="ECO:0000256" key="2">
    <source>
        <dbReference type="ARBA" id="ARBA00004767"/>
    </source>
</evidence>
<evidence type="ECO:0000256" key="1">
    <source>
        <dbReference type="ARBA" id="ARBA00001954"/>
    </source>
</evidence>
<comment type="catalytic activity">
    <reaction evidence="10">
        <text>L-arginine + 2-oxoglutarate + O2 = guanidine + L-glutamate 5-semialdehyde + succinate + CO2</text>
        <dbReference type="Rhea" id="RHEA:31535"/>
        <dbReference type="ChEBI" id="CHEBI:15379"/>
        <dbReference type="ChEBI" id="CHEBI:16526"/>
        <dbReference type="ChEBI" id="CHEBI:16810"/>
        <dbReference type="ChEBI" id="CHEBI:30031"/>
        <dbReference type="ChEBI" id="CHEBI:30087"/>
        <dbReference type="ChEBI" id="CHEBI:32682"/>
        <dbReference type="ChEBI" id="CHEBI:58066"/>
        <dbReference type="EC" id="1.14.20.7"/>
    </reaction>
</comment>
<evidence type="ECO:0000256" key="8">
    <source>
        <dbReference type="ARBA" id="ARBA00031282"/>
    </source>
</evidence>
<evidence type="ECO:0000256" key="5">
    <source>
        <dbReference type="ARBA" id="ARBA00019045"/>
    </source>
</evidence>
<dbReference type="Proteomes" id="UP001465153">
    <property type="component" value="Unassembled WGS sequence"/>
</dbReference>
<dbReference type="EC" id="1.14.20.7" evidence="3"/>
<dbReference type="InterPro" id="IPR044861">
    <property type="entry name" value="IPNS-like_FE2OG_OXY"/>
</dbReference>
<evidence type="ECO:0000256" key="4">
    <source>
        <dbReference type="ARBA" id="ARBA00012531"/>
    </source>
</evidence>
<evidence type="ECO:0000256" key="6">
    <source>
        <dbReference type="ARBA" id="ARBA00022666"/>
    </source>
</evidence>
<evidence type="ECO:0000256" key="7">
    <source>
        <dbReference type="ARBA" id="ARBA00031011"/>
    </source>
</evidence>
<reference evidence="13 14" key="1">
    <citation type="submission" date="2024-04" db="EMBL/GenBank/DDBJ databases">
        <title>Draft genome sequence of Sessilibacter corallicola NBRC 116591.</title>
        <authorList>
            <person name="Miyakawa T."/>
            <person name="Kusuya Y."/>
            <person name="Miura T."/>
        </authorList>
    </citation>
    <scope>NUCLEOTIDE SEQUENCE [LARGE SCALE GENOMIC DNA]</scope>
    <source>
        <strain evidence="13 14">KU-00831-HH</strain>
    </source>
</reference>